<gene>
    <name evidence="1" type="ORF">IDH45_02865</name>
</gene>
<dbReference type="SUPFAM" id="SSF53335">
    <property type="entry name" value="S-adenosyl-L-methionine-dependent methyltransferases"/>
    <property type="match status" value="1"/>
</dbReference>
<protein>
    <submittedName>
        <fullName evidence="1">Uncharacterized protein</fullName>
    </submittedName>
</protein>
<proteinExistence type="predicted"/>
<organism evidence="1 2">
    <name type="scientific">Paenibacillus oceani</name>
    <dbReference type="NCBI Taxonomy" id="2772510"/>
    <lineage>
        <taxon>Bacteria</taxon>
        <taxon>Bacillati</taxon>
        <taxon>Bacillota</taxon>
        <taxon>Bacilli</taxon>
        <taxon>Bacillales</taxon>
        <taxon>Paenibacillaceae</taxon>
        <taxon>Paenibacillus</taxon>
    </lineage>
</organism>
<dbReference type="Proteomes" id="UP000639396">
    <property type="component" value="Unassembled WGS sequence"/>
</dbReference>
<evidence type="ECO:0000313" key="1">
    <source>
        <dbReference type="EMBL" id="MBD2860927.1"/>
    </source>
</evidence>
<name>A0A927GYD5_9BACL</name>
<dbReference type="AlphaFoldDB" id="A0A927GYD5"/>
<dbReference type="EMBL" id="JACXJA010000003">
    <property type="protein sequence ID" value="MBD2860927.1"/>
    <property type="molecule type" value="Genomic_DNA"/>
</dbReference>
<keyword evidence="2" id="KW-1185">Reference proteome</keyword>
<dbReference type="Gene3D" id="3.40.50.150">
    <property type="entry name" value="Vaccinia Virus protein VP39"/>
    <property type="match status" value="1"/>
</dbReference>
<evidence type="ECO:0000313" key="2">
    <source>
        <dbReference type="Proteomes" id="UP000639396"/>
    </source>
</evidence>
<dbReference type="Pfam" id="PF13578">
    <property type="entry name" value="Methyltransf_24"/>
    <property type="match status" value="1"/>
</dbReference>
<dbReference type="RefSeq" id="WP_190924470.1">
    <property type="nucleotide sequence ID" value="NZ_JACXJA010000003.1"/>
</dbReference>
<sequence>MLVRDIEKALLHSEQQGYGFGPMSLSKGALVHLTRRMENGEGGEPLHVLELGGGQSTLFWRSLLALELLAVKVTTLEHQPTWAGELQTRVEGQPIRVVRQPLKQIGDEDWERLFADPDQAAGLWERIGGEVPESQYGHYTIRNTFYGDVASMMPAPQSIDAMIVDGPHGNGRSLAYPLFAPALKTGALVLIDDFDHYPFLADLGRIFRYEELYREIIGDKHWVLARVAERKPTPGV</sequence>
<comment type="caution">
    <text evidence="1">The sequence shown here is derived from an EMBL/GenBank/DDBJ whole genome shotgun (WGS) entry which is preliminary data.</text>
</comment>
<reference evidence="1" key="1">
    <citation type="submission" date="2020-09" db="EMBL/GenBank/DDBJ databases">
        <title>A novel bacterium of genus Paenibacillus, isolated from South China Sea.</title>
        <authorList>
            <person name="Huang H."/>
            <person name="Mo K."/>
            <person name="Hu Y."/>
        </authorList>
    </citation>
    <scope>NUCLEOTIDE SEQUENCE</scope>
    <source>
        <strain evidence="1">IB182363</strain>
    </source>
</reference>
<accession>A0A927GYD5</accession>
<dbReference type="InterPro" id="IPR029063">
    <property type="entry name" value="SAM-dependent_MTases_sf"/>
</dbReference>